<dbReference type="InterPro" id="IPR036271">
    <property type="entry name" value="Tet_transcr_reg_TetR-rel_C_sf"/>
</dbReference>
<evidence type="ECO:0000313" key="7">
    <source>
        <dbReference type="EMBL" id="GAA4911533.1"/>
    </source>
</evidence>
<gene>
    <name evidence="7" type="ORF">GCM10025790_02460</name>
</gene>
<dbReference type="Gene3D" id="1.10.357.10">
    <property type="entry name" value="Tetracycline Repressor, domain 2"/>
    <property type="match status" value="1"/>
</dbReference>
<accession>A0ABP9FYF6</accession>
<evidence type="ECO:0000313" key="8">
    <source>
        <dbReference type="Proteomes" id="UP001500368"/>
    </source>
</evidence>
<dbReference type="Pfam" id="PF00440">
    <property type="entry name" value="TetR_N"/>
    <property type="match status" value="1"/>
</dbReference>
<evidence type="ECO:0000256" key="2">
    <source>
        <dbReference type="ARBA" id="ARBA00023015"/>
    </source>
</evidence>
<evidence type="ECO:0000256" key="4">
    <source>
        <dbReference type="ARBA" id="ARBA00023163"/>
    </source>
</evidence>
<dbReference type="RefSeq" id="WP_345476304.1">
    <property type="nucleotide sequence ID" value="NZ_BAABLW010000001.1"/>
</dbReference>
<sequence>MPKIVDREERRREIVDTYLQLVGRDGFEKASSRALAAELGVASGALWHYFDGFDEVLLRAFQQSFANTNARIKAKIGDRSGLAALIAMLEELFPQSKTTHDEAYVALGFWGRVPGRPQLRESQLSIERQWHQTITGMLTEAAASGELLPGTPADDIADTLLVLTTGYQVEHVLHTPVAQPSRQWSVVRHCLRAWMTEQGRIATGLDQLAEPA</sequence>
<dbReference type="InterPro" id="IPR050109">
    <property type="entry name" value="HTH-type_TetR-like_transc_reg"/>
</dbReference>
<keyword evidence="1" id="KW-0678">Repressor</keyword>
<proteinExistence type="predicted"/>
<dbReference type="PANTHER" id="PTHR30055">
    <property type="entry name" value="HTH-TYPE TRANSCRIPTIONAL REGULATOR RUTR"/>
    <property type="match status" value="1"/>
</dbReference>
<dbReference type="InterPro" id="IPR039538">
    <property type="entry name" value="BetI_C"/>
</dbReference>
<feature type="DNA-binding region" description="H-T-H motif" evidence="5">
    <location>
        <begin position="31"/>
        <end position="50"/>
    </location>
</feature>
<organism evidence="7 8">
    <name type="scientific">Nesterenkonia rhizosphaerae</name>
    <dbReference type="NCBI Taxonomy" id="1348272"/>
    <lineage>
        <taxon>Bacteria</taxon>
        <taxon>Bacillati</taxon>
        <taxon>Actinomycetota</taxon>
        <taxon>Actinomycetes</taxon>
        <taxon>Micrococcales</taxon>
        <taxon>Micrococcaceae</taxon>
        <taxon>Nesterenkonia</taxon>
    </lineage>
</organism>
<comment type="caution">
    <text evidence="7">The sequence shown here is derived from an EMBL/GenBank/DDBJ whole genome shotgun (WGS) entry which is preliminary data.</text>
</comment>
<keyword evidence="3 5" id="KW-0238">DNA-binding</keyword>
<dbReference type="Proteomes" id="UP001500368">
    <property type="component" value="Unassembled WGS sequence"/>
</dbReference>
<keyword evidence="8" id="KW-1185">Reference proteome</keyword>
<dbReference type="PROSITE" id="PS50977">
    <property type="entry name" value="HTH_TETR_2"/>
    <property type="match status" value="1"/>
</dbReference>
<dbReference type="PANTHER" id="PTHR30055:SF234">
    <property type="entry name" value="HTH-TYPE TRANSCRIPTIONAL REGULATOR BETI"/>
    <property type="match status" value="1"/>
</dbReference>
<keyword evidence="4" id="KW-0804">Transcription</keyword>
<feature type="domain" description="HTH tetR-type" evidence="6">
    <location>
        <begin position="8"/>
        <end position="68"/>
    </location>
</feature>
<evidence type="ECO:0000256" key="1">
    <source>
        <dbReference type="ARBA" id="ARBA00022491"/>
    </source>
</evidence>
<dbReference type="SUPFAM" id="SSF48498">
    <property type="entry name" value="Tetracyclin repressor-like, C-terminal domain"/>
    <property type="match status" value="1"/>
</dbReference>
<name>A0ABP9FYF6_9MICC</name>
<dbReference type="SUPFAM" id="SSF46689">
    <property type="entry name" value="Homeodomain-like"/>
    <property type="match status" value="1"/>
</dbReference>
<protein>
    <submittedName>
        <fullName evidence="7">TetR/AcrR family transcriptional regulator</fullName>
    </submittedName>
</protein>
<dbReference type="InterPro" id="IPR009057">
    <property type="entry name" value="Homeodomain-like_sf"/>
</dbReference>
<reference evidence="8" key="1">
    <citation type="journal article" date="2019" name="Int. J. Syst. Evol. Microbiol.">
        <title>The Global Catalogue of Microorganisms (GCM) 10K type strain sequencing project: providing services to taxonomists for standard genome sequencing and annotation.</title>
        <authorList>
            <consortium name="The Broad Institute Genomics Platform"/>
            <consortium name="The Broad Institute Genome Sequencing Center for Infectious Disease"/>
            <person name="Wu L."/>
            <person name="Ma J."/>
        </authorList>
    </citation>
    <scope>NUCLEOTIDE SEQUENCE [LARGE SCALE GENOMIC DNA]</scope>
    <source>
        <strain evidence="8">JCM 19129</strain>
    </source>
</reference>
<evidence type="ECO:0000259" key="6">
    <source>
        <dbReference type="PROSITE" id="PS50977"/>
    </source>
</evidence>
<keyword evidence="2" id="KW-0805">Transcription regulation</keyword>
<evidence type="ECO:0000256" key="3">
    <source>
        <dbReference type="ARBA" id="ARBA00023125"/>
    </source>
</evidence>
<dbReference type="Pfam" id="PF13977">
    <property type="entry name" value="TetR_C_6"/>
    <property type="match status" value="1"/>
</dbReference>
<dbReference type="EMBL" id="BAABLW010000001">
    <property type="protein sequence ID" value="GAA4911533.1"/>
    <property type="molecule type" value="Genomic_DNA"/>
</dbReference>
<evidence type="ECO:0000256" key="5">
    <source>
        <dbReference type="PROSITE-ProRule" id="PRU00335"/>
    </source>
</evidence>
<dbReference type="InterPro" id="IPR001647">
    <property type="entry name" value="HTH_TetR"/>
</dbReference>